<reference evidence="6" key="1">
    <citation type="submission" date="2020-06" db="EMBL/GenBank/DDBJ databases">
        <title>Draft genomic sequence of Geomonas sp. Red330.</title>
        <authorList>
            <person name="Itoh H."/>
            <person name="Zhenxing X."/>
            <person name="Ushijima N."/>
            <person name="Masuda Y."/>
            <person name="Shiratori Y."/>
            <person name="Senoo K."/>
        </authorList>
    </citation>
    <scope>NUCLEOTIDE SEQUENCE [LARGE SCALE GENOMIC DNA]</scope>
    <source>
        <strain evidence="6">Red330</strain>
    </source>
</reference>
<keyword evidence="1" id="KW-0697">Rotamase</keyword>
<evidence type="ECO:0000256" key="2">
    <source>
        <dbReference type="SAM" id="MobiDB-lite"/>
    </source>
</evidence>
<dbReference type="Gene3D" id="1.10.4030.10">
    <property type="entry name" value="Porin chaperone SurA, peptide-binding domain"/>
    <property type="match status" value="1"/>
</dbReference>
<gene>
    <name evidence="5" type="ORF">GMST_27590</name>
</gene>
<dbReference type="EMBL" id="BLXX01000008">
    <property type="protein sequence ID" value="GFO60434.1"/>
    <property type="molecule type" value="Genomic_DNA"/>
</dbReference>
<evidence type="ECO:0000256" key="1">
    <source>
        <dbReference type="PROSITE-ProRule" id="PRU00278"/>
    </source>
</evidence>
<evidence type="ECO:0000259" key="4">
    <source>
        <dbReference type="PROSITE" id="PS50198"/>
    </source>
</evidence>
<dbReference type="InterPro" id="IPR046357">
    <property type="entry name" value="PPIase_dom_sf"/>
</dbReference>
<keyword evidence="3" id="KW-0732">Signal</keyword>
<evidence type="ECO:0000256" key="3">
    <source>
        <dbReference type="SAM" id="SignalP"/>
    </source>
</evidence>
<dbReference type="PANTHER" id="PTHR47245">
    <property type="entry name" value="PEPTIDYLPROLYL ISOMERASE"/>
    <property type="match status" value="1"/>
</dbReference>
<evidence type="ECO:0000313" key="5">
    <source>
        <dbReference type="EMBL" id="GFO60434.1"/>
    </source>
</evidence>
<feature type="domain" description="PpiC" evidence="4">
    <location>
        <begin position="201"/>
        <end position="302"/>
    </location>
</feature>
<sequence>MSLRKTVVPLYAALLLSLSAAAAFAQDAPAPAAEPAKAVAAAPAAKTETKTSPSDPVARVNGSTITRQEMDRAVRVMLAQNQIDPSQLAPEQLKQAQEVALDQLIAAELLFQEASKHPVKDIDKLVDGKIAANRAKFSTDAEFQKALSSVDMSMNDMKDFTRKDILISSFIDTEYAAKLTISDADAKKFYDENLDKYFTKQESARASHILIGVDDKASAEDRKKAKEKAEALLKRINAGEDFAAIAKAESSCPSASQGGDLGTFGHGQMVAPFEQAAFALKPGQVSEVVETQFGYHIIKLTEKQEGGKESFESVKEKITEFLKREKTQKSVVDLVTKLKQSGKVEKL</sequence>
<evidence type="ECO:0000313" key="6">
    <source>
        <dbReference type="Proteomes" id="UP000556026"/>
    </source>
</evidence>
<dbReference type="AlphaFoldDB" id="A0A6V8MKH9"/>
<dbReference type="GO" id="GO:0003755">
    <property type="term" value="F:peptidyl-prolyl cis-trans isomerase activity"/>
    <property type="evidence" value="ECO:0007669"/>
    <property type="project" value="UniProtKB-KW"/>
</dbReference>
<keyword evidence="6" id="KW-1185">Reference proteome</keyword>
<dbReference type="PANTHER" id="PTHR47245:SF2">
    <property type="entry name" value="PEPTIDYL-PROLYL CIS-TRANS ISOMERASE HP_0175-RELATED"/>
    <property type="match status" value="1"/>
</dbReference>
<feature type="chain" id="PRO_5028195638" evidence="3">
    <location>
        <begin position="26"/>
        <end position="347"/>
    </location>
</feature>
<accession>A0A6V8MKH9</accession>
<dbReference type="SUPFAM" id="SSF109998">
    <property type="entry name" value="Triger factor/SurA peptide-binding domain-like"/>
    <property type="match status" value="1"/>
</dbReference>
<dbReference type="InterPro" id="IPR000297">
    <property type="entry name" value="PPIase_PpiC"/>
</dbReference>
<keyword evidence="1 5" id="KW-0413">Isomerase</keyword>
<dbReference type="SUPFAM" id="SSF54534">
    <property type="entry name" value="FKBP-like"/>
    <property type="match status" value="1"/>
</dbReference>
<feature type="signal peptide" evidence="3">
    <location>
        <begin position="1"/>
        <end position="25"/>
    </location>
</feature>
<dbReference type="Proteomes" id="UP000556026">
    <property type="component" value="Unassembled WGS sequence"/>
</dbReference>
<dbReference type="Pfam" id="PF00639">
    <property type="entry name" value="Rotamase"/>
    <property type="match status" value="1"/>
</dbReference>
<proteinExistence type="predicted"/>
<dbReference type="Pfam" id="PF13624">
    <property type="entry name" value="SurA_N_3"/>
    <property type="match status" value="1"/>
</dbReference>
<dbReference type="PROSITE" id="PS50198">
    <property type="entry name" value="PPIC_PPIASE_2"/>
    <property type="match status" value="1"/>
</dbReference>
<feature type="region of interest" description="Disordered" evidence="2">
    <location>
        <begin position="43"/>
        <end position="65"/>
    </location>
</feature>
<comment type="caution">
    <text evidence="5">The sequence shown here is derived from an EMBL/GenBank/DDBJ whole genome shotgun (WGS) entry which is preliminary data.</text>
</comment>
<protein>
    <submittedName>
        <fullName evidence="5">Peptidylprolyl isomerase</fullName>
    </submittedName>
</protein>
<dbReference type="InterPro" id="IPR050245">
    <property type="entry name" value="PrsA_foldase"/>
</dbReference>
<name>A0A6V8MKH9_9BACT</name>
<dbReference type="Gene3D" id="3.10.50.40">
    <property type="match status" value="1"/>
</dbReference>
<organism evidence="5 6">
    <name type="scientific">Geomonas silvestris</name>
    <dbReference type="NCBI Taxonomy" id="2740184"/>
    <lineage>
        <taxon>Bacteria</taxon>
        <taxon>Pseudomonadati</taxon>
        <taxon>Thermodesulfobacteriota</taxon>
        <taxon>Desulfuromonadia</taxon>
        <taxon>Geobacterales</taxon>
        <taxon>Geobacteraceae</taxon>
        <taxon>Geomonas</taxon>
    </lineage>
</organism>
<dbReference type="RefSeq" id="WP_183355253.1">
    <property type="nucleotide sequence ID" value="NZ_BLXX01000008.1"/>
</dbReference>
<dbReference type="InterPro" id="IPR027304">
    <property type="entry name" value="Trigger_fact/SurA_dom_sf"/>
</dbReference>